<evidence type="ECO:0000313" key="3">
    <source>
        <dbReference type="Proteomes" id="UP001286313"/>
    </source>
</evidence>
<dbReference type="AlphaFoldDB" id="A0AAE1EJ50"/>
<organism evidence="2 3">
    <name type="scientific">Petrolisthes cinctipes</name>
    <name type="common">Flat porcelain crab</name>
    <dbReference type="NCBI Taxonomy" id="88211"/>
    <lineage>
        <taxon>Eukaryota</taxon>
        <taxon>Metazoa</taxon>
        <taxon>Ecdysozoa</taxon>
        <taxon>Arthropoda</taxon>
        <taxon>Crustacea</taxon>
        <taxon>Multicrustacea</taxon>
        <taxon>Malacostraca</taxon>
        <taxon>Eumalacostraca</taxon>
        <taxon>Eucarida</taxon>
        <taxon>Decapoda</taxon>
        <taxon>Pleocyemata</taxon>
        <taxon>Anomura</taxon>
        <taxon>Galatheoidea</taxon>
        <taxon>Porcellanidae</taxon>
        <taxon>Petrolisthes</taxon>
    </lineage>
</organism>
<feature type="compositionally biased region" description="Basic and acidic residues" evidence="1">
    <location>
        <begin position="12"/>
        <end position="25"/>
    </location>
</feature>
<protein>
    <submittedName>
        <fullName evidence="2">Uncharacterized protein</fullName>
    </submittedName>
</protein>
<reference evidence="2" key="1">
    <citation type="submission" date="2023-10" db="EMBL/GenBank/DDBJ databases">
        <title>Genome assemblies of two species of porcelain crab, Petrolisthes cinctipes and Petrolisthes manimaculis (Anomura: Porcellanidae).</title>
        <authorList>
            <person name="Angst P."/>
        </authorList>
    </citation>
    <scope>NUCLEOTIDE SEQUENCE</scope>
    <source>
        <strain evidence="2">PB745_01</strain>
        <tissue evidence="2">Gill</tissue>
    </source>
</reference>
<name>A0AAE1EJ50_PETCI</name>
<dbReference type="Proteomes" id="UP001286313">
    <property type="component" value="Unassembled WGS sequence"/>
</dbReference>
<evidence type="ECO:0000256" key="1">
    <source>
        <dbReference type="SAM" id="MobiDB-lite"/>
    </source>
</evidence>
<keyword evidence="3" id="KW-1185">Reference proteome</keyword>
<proteinExistence type="predicted"/>
<feature type="compositionally biased region" description="Polar residues" evidence="1">
    <location>
        <begin position="1"/>
        <end position="11"/>
    </location>
</feature>
<comment type="caution">
    <text evidence="2">The sequence shown here is derived from an EMBL/GenBank/DDBJ whole genome shotgun (WGS) entry which is preliminary data.</text>
</comment>
<accession>A0AAE1EJ50</accession>
<gene>
    <name evidence="2" type="ORF">Pcinc_042148</name>
</gene>
<evidence type="ECO:0000313" key="2">
    <source>
        <dbReference type="EMBL" id="KAK3851186.1"/>
    </source>
</evidence>
<dbReference type="EMBL" id="JAWQEG010008004">
    <property type="protein sequence ID" value="KAK3851186.1"/>
    <property type="molecule type" value="Genomic_DNA"/>
</dbReference>
<sequence length="159" mass="17878">MRRLISQLSEATNRRDPQATDRGQQRGEVLWAIRAARRSSRHHEHSTNLPWRTPPVSVQIFTSSGFFLSTYIAARSKCRQKGTGDCRNNVCSNSIKAGNHRPFSAEASLRKTDGVLKGRLNQVLRPSLADQCLLLQNIILCQPVITQKPEIVSHCQCCQ</sequence>
<feature type="region of interest" description="Disordered" evidence="1">
    <location>
        <begin position="1"/>
        <end position="25"/>
    </location>
</feature>